<gene>
    <name evidence="2" type="ORF">V8G54_015188</name>
</gene>
<keyword evidence="3" id="KW-1185">Reference proteome</keyword>
<dbReference type="EMBL" id="CP144696">
    <property type="protein sequence ID" value="WVZ10658.1"/>
    <property type="molecule type" value="Genomic_DNA"/>
</dbReference>
<name>A0AAQ3NLX5_VIGMU</name>
<evidence type="ECO:0000313" key="3">
    <source>
        <dbReference type="Proteomes" id="UP001374535"/>
    </source>
</evidence>
<sequence length="101" mass="11346">MSALSFTTFTPHNPLTEMQPRRPNKRLKKKKDAVKHQPWKVGLAKEQSGNPATSTLSNDPLHNREVTLLLSPSLLLFLVFFLEELNLPPTHPCGVETHAPI</sequence>
<feature type="compositionally biased region" description="Polar residues" evidence="1">
    <location>
        <begin position="47"/>
        <end position="59"/>
    </location>
</feature>
<evidence type="ECO:0000313" key="2">
    <source>
        <dbReference type="EMBL" id="WVZ10658.1"/>
    </source>
</evidence>
<proteinExistence type="predicted"/>
<dbReference type="Proteomes" id="UP001374535">
    <property type="component" value="Chromosome 5"/>
</dbReference>
<feature type="region of interest" description="Disordered" evidence="1">
    <location>
        <begin position="1"/>
        <end position="59"/>
    </location>
</feature>
<feature type="compositionally biased region" description="Polar residues" evidence="1">
    <location>
        <begin position="1"/>
        <end position="13"/>
    </location>
</feature>
<dbReference type="AlphaFoldDB" id="A0AAQ3NLX5"/>
<evidence type="ECO:0000256" key="1">
    <source>
        <dbReference type="SAM" id="MobiDB-lite"/>
    </source>
</evidence>
<protein>
    <submittedName>
        <fullName evidence="2">Uncharacterized protein</fullName>
    </submittedName>
</protein>
<organism evidence="2 3">
    <name type="scientific">Vigna mungo</name>
    <name type="common">Black gram</name>
    <name type="synonym">Phaseolus mungo</name>
    <dbReference type="NCBI Taxonomy" id="3915"/>
    <lineage>
        <taxon>Eukaryota</taxon>
        <taxon>Viridiplantae</taxon>
        <taxon>Streptophyta</taxon>
        <taxon>Embryophyta</taxon>
        <taxon>Tracheophyta</taxon>
        <taxon>Spermatophyta</taxon>
        <taxon>Magnoliopsida</taxon>
        <taxon>eudicotyledons</taxon>
        <taxon>Gunneridae</taxon>
        <taxon>Pentapetalae</taxon>
        <taxon>rosids</taxon>
        <taxon>fabids</taxon>
        <taxon>Fabales</taxon>
        <taxon>Fabaceae</taxon>
        <taxon>Papilionoideae</taxon>
        <taxon>50 kb inversion clade</taxon>
        <taxon>NPAAA clade</taxon>
        <taxon>indigoferoid/millettioid clade</taxon>
        <taxon>Phaseoleae</taxon>
        <taxon>Vigna</taxon>
    </lineage>
</organism>
<accession>A0AAQ3NLX5</accession>
<reference evidence="2 3" key="1">
    <citation type="journal article" date="2023" name="Life. Sci Alliance">
        <title>Evolutionary insights into 3D genome organization and epigenetic landscape of Vigna mungo.</title>
        <authorList>
            <person name="Junaid A."/>
            <person name="Singh B."/>
            <person name="Bhatia S."/>
        </authorList>
    </citation>
    <scope>NUCLEOTIDE SEQUENCE [LARGE SCALE GENOMIC DNA]</scope>
    <source>
        <strain evidence="2">Urdbean</strain>
    </source>
</reference>
<feature type="compositionally biased region" description="Basic residues" evidence="1">
    <location>
        <begin position="22"/>
        <end position="33"/>
    </location>
</feature>